<dbReference type="Gene3D" id="3.60.10.10">
    <property type="entry name" value="Endonuclease/exonuclease/phosphatase"/>
    <property type="match status" value="1"/>
</dbReference>
<organism evidence="4 5">
    <name type="scientific">Gilvimarinus algae</name>
    <dbReference type="NCBI Taxonomy" id="3058037"/>
    <lineage>
        <taxon>Bacteria</taxon>
        <taxon>Pseudomonadati</taxon>
        <taxon>Pseudomonadota</taxon>
        <taxon>Gammaproteobacteria</taxon>
        <taxon>Cellvibrionales</taxon>
        <taxon>Cellvibrionaceae</taxon>
        <taxon>Gilvimarinus</taxon>
    </lineage>
</organism>
<reference evidence="4" key="1">
    <citation type="submission" date="2023-07" db="EMBL/GenBank/DDBJ databases">
        <title>Gilvimarinus algae sp. nov., isolated from the surface of Kelp.</title>
        <authorList>
            <person name="Sun Y.Y."/>
            <person name="Gong Y."/>
            <person name="Du Z.J."/>
        </authorList>
    </citation>
    <scope>NUCLEOTIDE SEQUENCE</scope>
    <source>
        <strain evidence="4">SDUM040014</strain>
    </source>
</reference>
<feature type="region of interest" description="Disordered" evidence="1">
    <location>
        <begin position="327"/>
        <end position="366"/>
    </location>
</feature>
<keyword evidence="4" id="KW-0255">Endonuclease</keyword>
<keyword evidence="2" id="KW-0472">Membrane</keyword>
<keyword evidence="2" id="KW-0812">Transmembrane</keyword>
<evidence type="ECO:0000313" key="5">
    <source>
        <dbReference type="Proteomes" id="UP001168380"/>
    </source>
</evidence>
<dbReference type="Pfam" id="PF03372">
    <property type="entry name" value="Exo_endo_phos"/>
    <property type="match status" value="1"/>
</dbReference>
<proteinExistence type="predicted"/>
<keyword evidence="4" id="KW-0540">Nuclease</keyword>
<name>A0ABT8TGS9_9GAMM</name>
<comment type="caution">
    <text evidence="4">The sequence shown here is derived from an EMBL/GenBank/DDBJ whole genome shotgun (WGS) entry which is preliminary data.</text>
</comment>
<feature type="domain" description="Endonuclease/exonuclease/phosphatase" evidence="3">
    <location>
        <begin position="110"/>
        <end position="317"/>
    </location>
</feature>
<keyword evidence="4" id="KW-0378">Hydrolase</keyword>
<dbReference type="RefSeq" id="WP_302713125.1">
    <property type="nucleotide sequence ID" value="NZ_JAULRT010000052.1"/>
</dbReference>
<accession>A0ABT8TGS9</accession>
<keyword evidence="5" id="KW-1185">Reference proteome</keyword>
<dbReference type="SUPFAM" id="SSF56219">
    <property type="entry name" value="DNase I-like"/>
    <property type="match status" value="1"/>
</dbReference>
<dbReference type="EMBL" id="JAULRT010000052">
    <property type="protein sequence ID" value="MDO3382719.1"/>
    <property type="molecule type" value="Genomic_DNA"/>
</dbReference>
<evidence type="ECO:0000256" key="1">
    <source>
        <dbReference type="SAM" id="MobiDB-lite"/>
    </source>
</evidence>
<dbReference type="GO" id="GO:0004519">
    <property type="term" value="F:endonuclease activity"/>
    <property type="evidence" value="ECO:0007669"/>
    <property type="project" value="UniProtKB-KW"/>
</dbReference>
<feature type="transmembrane region" description="Helical" evidence="2">
    <location>
        <begin position="67"/>
        <end position="85"/>
    </location>
</feature>
<keyword evidence="2" id="KW-1133">Transmembrane helix</keyword>
<dbReference type="InterPro" id="IPR005135">
    <property type="entry name" value="Endo/exonuclease/phosphatase"/>
</dbReference>
<dbReference type="Proteomes" id="UP001168380">
    <property type="component" value="Unassembled WGS sequence"/>
</dbReference>
<feature type="transmembrane region" description="Helical" evidence="2">
    <location>
        <begin position="37"/>
        <end position="55"/>
    </location>
</feature>
<evidence type="ECO:0000256" key="2">
    <source>
        <dbReference type="SAM" id="Phobius"/>
    </source>
</evidence>
<protein>
    <submittedName>
        <fullName evidence="4">Endonuclease/exonuclease/phosphatase family protein</fullName>
    </submittedName>
</protein>
<gene>
    <name evidence="4" type="ORF">QWI16_11105</name>
</gene>
<dbReference type="InterPro" id="IPR036691">
    <property type="entry name" value="Endo/exonu/phosph_ase_sf"/>
</dbReference>
<evidence type="ECO:0000259" key="3">
    <source>
        <dbReference type="Pfam" id="PF03372"/>
    </source>
</evidence>
<evidence type="ECO:0000313" key="4">
    <source>
        <dbReference type="EMBL" id="MDO3382719.1"/>
    </source>
</evidence>
<feature type="compositionally biased region" description="Basic and acidic residues" evidence="1">
    <location>
        <begin position="328"/>
        <end position="352"/>
    </location>
</feature>
<sequence>MAYHIAAYLTLAFTLFTLIPRTRFTHWLIRVLDFPRLQISVGLTLCLAIMLAGLLSGSALSWWEWPGIIFIPGCLALMLQARWILPYTPFYPVKVPRAQTSERSKQLTILSANVLMTNDRYQALIDRVQQYQPDILVTLESDDRWEEALAVLHDNYPYRVACPLKNLYGMHVYSRLPLHESEIKFLVEDDKPSIHAALQIADDWVNLHFMHPAPPSPTENPSSGERDAELLVLARKLETNGAIPAIVTGDLNDVAWSKSTQTFLQISRLKDPRIGRGTFNTFHTHYWFARWPLDHLFHSEAFKLVKMKRLKSIGSDHFPLLATLAYEPDNRLPKEPPPSKDDRDYAQERIDEQSVSAADVPNPARQ</sequence>